<dbReference type="InParanoid" id="A0A3Q0G6B7"/>
<dbReference type="GO" id="GO:0004888">
    <property type="term" value="F:transmembrane signaling receptor activity"/>
    <property type="evidence" value="ECO:0007669"/>
    <property type="project" value="TreeGrafter"/>
</dbReference>
<proteinExistence type="predicted"/>
<dbReference type="PANTHER" id="PTHR11860">
    <property type="entry name" value="POLYMERIC-IMMUNOGLOBULIN RECEPTOR"/>
    <property type="match status" value="1"/>
</dbReference>
<dbReference type="STRING" id="38654.A0A3Q0G6B7"/>
<evidence type="ECO:0000256" key="3">
    <source>
        <dbReference type="ARBA" id="ARBA00023136"/>
    </source>
</evidence>
<dbReference type="InterPro" id="IPR007110">
    <property type="entry name" value="Ig-like_dom"/>
</dbReference>
<dbReference type="InterPro" id="IPR013106">
    <property type="entry name" value="Ig_V-set"/>
</dbReference>
<organism evidence="7 8">
    <name type="scientific">Alligator sinensis</name>
    <name type="common">Chinese alligator</name>
    <dbReference type="NCBI Taxonomy" id="38654"/>
    <lineage>
        <taxon>Eukaryota</taxon>
        <taxon>Metazoa</taxon>
        <taxon>Chordata</taxon>
        <taxon>Craniata</taxon>
        <taxon>Vertebrata</taxon>
        <taxon>Euteleostomi</taxon>
        <taxon>Archelosauria</taxon>
        <taxon>Archosauria</taxon>
        <taxon>Crocodylia</taxon>
        <taxon>Alligatoridae</taxon>
        <taxon>Alligatorinae</taxon>
        <taxon>Alligator</taxon>
    </lineage>
</organism>
<dbReference type="SUPFAM" id="SSF48726">
    <property type="entry name" value="Immunoglobulin"/>
    <property type="match status" value="1"/>
</dbReference>
<accession>A0A3Q0G6B7</accession>
<evidence type="ECO:0000256" key="5">
    <source>
        <dbReference type="SAM" id="Phobius"/>
    </source>
</evidence>
<dbReference type="RefSeq" id="XP_025054992.1">
    <property type="nucleotide sequence ID" value="XM_025199207.1"/>
</dbReference>
<dbReference type="GO" id="GO:0005886">
    <property type="term" value="C:plasma membrane"/>
    <property type="evidence" value="ECO:0007669"/>
    <property type="project" value="TreeGrafter"/>
</dbReference>
<dbReference type="FunCoup" id="A0A3Q0G6B7">
    <property type="interactions" value="2"/>
</dbReference>
<evidence type="ECO:0000313" key="8">
    <source>
        <dbReference type="RefSeq" id="XP_025054992.1"/>
    </source>
</evidence>
<evidence type="ECO:0000259" key="6">
    <source>
        <dbReference type="PROSITE" id="PS50835"/>
    </source>
</evidence>
<keyword evidence="2 5" id="KW-0812">Transmembrane</keyword>
<dbReference type="PROSITE" id="PS50835">
    <property type="entry name" value="IG_LIKE"/>
    <property type="match status" value="1"/>
</dbReference>
<feature type="compositionally biased region" description="Polar residues" evidence="4">
    <location>
        <begin position="126"/>
        <end position="135"/>
    </location>
</feature>
<dbReference type="KEGG" id="asn:112549606"/>
<dbReference type="Proteomes" id="UP000189705">
    <property type="component" value="Unplaced"/>
</dbReference>
<dbReference type="AlphaFoldDB" id="A0A3Q0G6B7"/>
<dbReference type="InterPro" id="IPR050671">
    <property type="entry name" value="CD300_family_receptors"/>
</dbReference>
<evidence type="ECO:0000313" key="7">
    <source>
        <dbReference type="Proteomes" id="UP000189705"/>
    </source>
</evidence>
<dbReference type="Gene3D" id="2.60.40.10">
    <property type="entry name" value="Immunoglobulins"/>
    <property type="match status" value="1"/>
</dbReference>
<evidence type="ECO:0000256" key="4">
    <source>
        <dbReference type="SAM" id="MobiDB-lite"/>
    </source>
</evidence>
<comment type="subcellular location">
    <subcellularLocation>
        <location evidence="1">Membrane</location>
    </subcellularLocation>
</comment>
<protein>
    <submittedName>
        <fullName evidence="8">CMRF35-like molecule 7</fullName>
    </submittedName>
</protein>
<dbReference type="InterPro" id="IPR036179">
    <property type="entry name" value="Ig-like_dom_sf"/>
</dbReference>
<keyword evidence="5" id="KW-1133">Transmembrane helix</keyword>
<keyword evidence="7" id="KW-1185">Reference proteome</keyword>
<dbReference type="CDD" id="cd05716">
    <property type="entry name" value="IgV_pIgR_like"/>
    <property type="match status" value="1"/>
</dbReference>
<dbReference type="Pfam" id="PF07686">
    <property type="entry name" value="V-set"/>
    <property type="match status" value="1"/>
</dbReference>
<evidence type="ECO:0000256" key="2">
    <source>
        <dbReference type="ARBA" id="ARBA00022692"/>
    </source>
</evidence>
<name>A0A3Q0G6B7_ALLSI</name>
<gene>
    <name evidence="8" type="primary">LOC112549606</name>
</gene>
<dbReference type="GeneID" id="112549606"/>
<evidence type="ECO:0000256" key="1">
    <source>
        <dbReference type="ARBA" id="ARBA00004370"/>
    </source>
</evidence>
<feature type="domain" description="Ig-like" evidence="6">
    <location>
        <begin position="1"/>
        <end position="106"/>
    </location>
</feature>
<keyword evidence="3 5" id="KW-0472">Membrane</keyword>
<sequence length="187" mass="20667">MGPETVTGPEGGSVSVMCHYGKGYEEFPKFWCRDDMVLCLGSHIIETTGSEAEVWQDRFSIRDNHTQRTITVSMETLTMADTSTYLCGINKPLDFDPTHAVELLVSPASTKPTSARTAAKEDEANFPNQHPTPAGSQASSIHFLLLVGLKVPIFLCMVCAVVWVSVHYRDSSCAMVPHRRDHHLPHP</sequence>
<feature type="transmembrane region" description="Helical" evidence="5">
    <location>
        <begin position="143"/>
        <end position="166"/>
    </location>
</feature>
<feature type="region of interest" description="Disordered" evidence="4">
    <location>
        <begin position="111"/>
        <end position="135"/>
    </location>
</feature>
<dbReference type="PANTHER" id="PTHR11860:SF87">
    <property type="entry name" value="CMRF35-LIKE MOLECULE 8"/>
    <property type="match status" value="1"/>
</dbReference>
<reference evidence="8" key="1">
    <citation type="submission" date="2025-08" db="UniProtKB">
        <authorList>
            <consortium name="RefSeq"/>
        </authorList>
    </citation>
    <scope>IDENTIFICATION</scope>
</reference>
<dbReference type="InterPro" id="IPR013783">
    <property type="entry name" value="Ig-like_fold"/>
</dbReference>